<evidence type="ECO:0000259" key="2">
    <source>
        <dbReference type="PROSITE" id="PS50102"/>
    </source>
</evidence>
<name>A0A5J4XA83_9EUKA</name>
<dbReference type="InterPro" id="IPR000504">
    <property type="entry name" value="RRM_dom"/>
</dbReference>
<dbReference type="PROSITE" id="PS50102">
    <property type="entry name" value="RRM"/>
    <property type="match status" value="1"/>
</dbReference>
<dbReference type="PANTHER" id="PTHR48034">
    <property type="entry name" value="TRANSFORMER-2 SEX-DETERMINING PROTEIN-RELATED"/>
    <property type="match status" value="1"/>
</dbReference>
<evidence type="ECO:0000256" key="1">
    <source>
        <dbReference type="PROSITE-ProRule" id="PRU00176"/>
    </source>
</evidence>
<dbReference type="AlphaFoldDB" id="A0A5J4XA83"/>
<dbReference type="OrthoDB" id="201398at2759"/>
<dbReference type="InterPro" id="IPR012677">
    <property type="entry name" value="Nucleotide-bd_a/b_plait_sf"/>
</dbReference>
<dbReference type="SMART" id="SM00360">
    <property type="entry name" value="RRM"/>
    <property type="match status" value="1"/>
</dbReference>
<dbReference type="SUPFAM" id="SSF54928">
    <property type="entry name" value="RNA-binding domain, RBD"/>
    <property type="match status" value="1"/>
</dbReference>
<keyword evidence="1" id="KW-0694">RNA-binding</keyword>
<dbReference type="EMBL" id="SNRW01000036">
    <property type="protein sequence ID" value="KAA6404020.1"/>
    <property type="molecule type" value="Genomic_DNA"/>
</dbReference>
<gene>
    <name evidence="3" type="ORF">EZS28_000451</name>
</gene>
<sequence length="657" mass="75145">MLSSAKLQKNAVDDKQLSELVMNCLQEIGVSAQIDSQVVKMMMLLIKEDSDKDFLVTCLEGEFKPSIAKAAVEALASELQKLSSAKMQNISPIISVIPVQPDPIQLIVYNLNLFTTEEQLKKLFQDDSVLSIYIPSNQGQKRGFAFITMKDINKAYNASKYLNGTVMDKQQLKIQIMKNCFIHEEEEEEYNDAHNIEDIFTSDTLNEEEKTQQLNQLVLELVCYRVSRIPSVYLSTGDNSQSLLFNDIKKSGLISKILDLLKQRMVLEEKEDQSFSLITEQLLRIYLIIMYEQYINIDNLKICTTVISKNISSLIELIKNNNTVEDDKEMNKKIESLTKTLNTLSETSQYNGFNMKCLTEYLQIHEKVSPLMHINCRIEPQCLLSINTQEAQLLQLQASSYEVLRYVSQFDRQIQNYLIDQHSIFPHLTYFIVQFASSNSISQQQQQEQGEQQPLSCTQSTVLSSVEILYRIVLLSSINYRTVATAPNLFSSLVKLSKYKLYQKYDENQDKEAKEIRYYSRWILQLIHEKNDDEIQIQLSHSGYGSVLGVSVASSEYGEEGNTNEINKTLVNISVFYKELYLGRELDIRHNAPPPLQRLPQELKQSLELLEEEGLEEIEGHLTSCGQTSHGFVKENAINAKNATLNVSLHLSNVPHT</sequence>
<accession>A0A5J4XA83</accession>
<feature type="domain" description="RRM" evidence="2">
    <location>
        <begin position="104"/>
        <end position="179"/>
    </location>
</feature>
<reference evidence="3 4" key="1">
    <citation type="submission" date="2019-03" db="EMBL/GenBank/DDBJ databases">
        <title>Single cell metagenomics reveals metabolic interactions within the superorganism composed of flagellate Streblomastix strix and complex community of Bacteroidetes bacteria on its surface.</title>
        <authorList>
            <person name="Treitli S.C."/>
            <person name="Kolisko M."/>
            <person name="Husnik F."/>
            <person name="Keeling P."/>
            <person name="Hampl V."/>
        </authorList>
    </citation>
    <scope>NUCLEOTIDE SEQUENCE [LARGE SCALE GENOMIC DNA]</scope>
    <source>
        <strain evidence="3">ST1C</strain>
    </source>
</reference>
<dbReference type="Pfam" id="PF00076">
    <property type="entry name" value="RRM_1"/>
    <property type="match status" value="1"/>
</dbReference>
<comment type="caution">
    <text evidence="3">The sequence shown here is derived from an EMBL/GenBank/DDBJ whole genome shotgun (WGS) entry which is preliminary data.</text>
</comment>
<dbReference type="Proteomes" id="UP000324800">
    <property type="component" value="Unassembled WGS sequence"/>
</dbReference>
<organism evidence="3 4">
    <name type="scientific">Streblomastix strix</name>
    <dbReference type="NCBI Taxonomy" id="222440"/>
    <lineage>
        <taxon>Eukaryota</taxon>
        <taxon>Metamonada</taxon>
        <taxon>Preaxostyla</taxon>
        <taxon>Oxymonadida</taxon>
        <taxon>Streblomastigidae</taxon>
        <taxon>Streblomastix</taxon>
    </lineage>
</organism>
<protein>
    <recommendedName>
        <fullName evidence="2">RRM domain-containing protein</fullName>
    </recommendedName>
</protein>
<dbReference type="Gene3D" id="3.30.70.330">
    <property type="match status" value="1"/>
</dbReference>
<dbReference type="InterPro" id="IPR050441">
    <property type="entry name" value="RBM"/>
</dbReference>
<dbReference type="GO" id="GO:0003723">
    <property type="term" value="F:RNA binding"/>
    <property type="evidence" value="ECO:0007669"/>
    <property type="project" value="UniProtKB-UniRule"/>
</dbReference>
<proteinExistence type="predicted"/>
<evidence type="ECO:0000313" key="3">
    <source>
        <dbReference type="EMBL" id="KAA6404020.1"/>
    </source>
</evidence>
<evidence type="ECO:0000313" key="4">
    <source>
        <dbReference type="Proteomes" id="UP000324800"/>
    </source>
</evidence>
<dbReference type="CDD" id="cd00590">
    <property type="entry name" value="RRM_SF"/>
    <property type="match status" value="1"/>
</dbReference>
<dbReference type="InterPro" id="IPR035979">
    <property type="entry name" value="RBD_domain_sf"/>
</dbReference>